<reference evidence="1" key="1">
    <citation type="submission" date="2005-10" db="EMBL/GenBank/DDBJ databases">
        <authorList>
            <person name="Loftus B.J."/>
            <person name="Nene V.M."/>
            <person name="Hannick L.I."/>
            <person name="Bidwell S."/>
            <person name="Haas B."/>
            <person name="Amedeo P."/>
            <person name="Orvis J."/>
            <person name="Wortman J.R."/>
            <person name="White O.R."/>
            <person name="Salzberg S."/>
            <person name="Shumway M."/>
            <person name="Koo H."/>
            <person name="Zhao Y."/>
            <person name="Holmes M."/>
            <person name="Miller J."/>
            <person name="Schatz M."/>
            <person name="Pop M."/>
            <person name="Pai G."/>
            <person name="Utterback T."/>
            <person name="Rogers Y.-H."/>
            <person name="Kravitz S."/>
            <person name="Fraser C.M."/>
        </authorList>
    </citation>
    <scope>NUCLEOTIDE SEQUENCE</scope>
    <source>
        <strain evidence="1">Liverpool</strain>
    </source>
</reference>
<reference evidence="1" key="2">
    <citation type="journal article" date="2007" name="Science">
        <title>Genome sequence of Aedes aegypti, a major arbovirus vector.</title>
        <authorList>
            <person name="Nene V."/>
            <person name="Wortman J.R."/>
            <person name="Lawson D."/>
            <person name="Haas B."/>
            <person name="Kodira C."/>
            <person name="Tu Z.J."/>
            <person name="Loftus B."/>
            <person name="Xi Z."/>
            <person name="Megy K."/>
            <person name="Grabherr M."/>
            <person name="Ren Q."/>
            <person name="Zdobnov E.M."/>
            <person name="Lobo N.F."/>
            <person name="Campbell K.S."/>
            <person name="Brown S.E."/>
            <person name="Bonaldo M.F."/>
            <person name="Zhu J."/>
            <person name="Sinkins S.P."/>
            <person name="Hogenkamp D.G."/>
            <person name="Amedeo P."/>
            <person name="Arensburger P."/>
            <person name="Atkinson P.W."/>
            <person name="Bidwell S."/>
            <person name="Biedler J."/>
            <person name="Birney E."/>
            <person name="Bruggner R.V."/>
            <person name="Costas J."/>
            <person name="Coy M.R."/>
            <person name="Crabtree J."/>
            <person name="Crawford M."/>
            <person name="Debruyn B."/>
            <person name="Decaprio D."/>
            <person name="Eiglmeier K."/>
            <person name="Eisenstadt E."/>
            <person name="El-Dorry H."/>
            <person name="Gelbart W.M."/>
            <person name="Gomes S.L."/>
            <person name="Hammond M."/>
            <person name="Hannick L.I."/>
            <person name="Hogan J.R."/>
            <person name="Holmes M.H."/>
            <person name="Jaffe D."/>
            <person name="Johnston J.S."/>
            <person name="Kennedy R.C."/>
            <person name="Koo H."/>
            <person name="Kravitz S."/>
            <person name="Kriventseva E.V."/>
            <person name="Kulp D."/>
            <person name="Labutti K."/>
            <person name="Lee E."/>
            <person name="Li S."/>
            <person name="Lovin D.D."/>
            <person name="Mao C."/>
            <person name="Mauceli E."/>
            <person name="Menck C.F."/>
            <person name="Miller J.R."/>
            <person name="Montgomery P."/>
            <person name="Mori A."/>
            <person name="Nascimento A.L."/>
            <person name="Naveira H.F."/>
            <person name="Nusbaum C."/>
            <person name="O'leary S."/>
            <person name="Orvis J."/>
            <person name="Pertea M."/>
            <person name="Quesneville H."/>
            <person name="Reidenbach K.R."/>
            <person name="Rogers Y.H."/>
            <person name="Roth C.W."/>
            <person name="Schneider J.R."/>
            <person name="Schatz M."/>
            <person name="Shumway M."/>
            <person name="Stanke M."/>
            <person name="Stinson E.O."/>
            <person name="Tubio J.M."/>
            <person name="Vanzee J.P."/>
            <person name="Verjovski-Almeida S."/>
            <person name="Werner D."/>
            <person name="White O."/>
            <person name="Wyder S."/>
            <person name="Zeng Q."/>
            <person name="Zhao Q."/>
            <person name="Zhao Y."/>
            <person name="Hill C.A."/>
            <person name="Raikhel A.S."/>
            <person name="Soares M.B."/>
            <person name="Knudson D.L."/>
            <person name="Lee N.H."/>
            <person name="Galagan J."/>
            <person name="Salzberg S.L."/>
            <person name="Paulsen I.T."/>
            <person name="Dimopoulos G."/>
            <person name="Collins F.H."/>
            <person name="Birren B."/>
            <person name="Fraser-Liggett C.M."/>
            <person name="Severson D.W."/>
        </authorList>
    </citation>
    <scope>NUCLEOTIDE SEQUENCE [LARGE SCALE GENOMIC DNA]</scope>
    <source>
        <strain evidence="1">Liverpool</strain>
    </source>
</reference>
<accession>A0A1S4FEY3</accession>
<dbReference type="Proteomes" id="UP000682892">
    <property type="component" value="Unassembled WGS sequence"/>
</dbReference>
<evidence type="ECO:0000313" key="2">
    <source>
        <dbReference type="Proteomes" id="UP000682892"/>
    </source>
</evidence>
<evidence type="ECO:0000313" key="1">
    <source>
        <dbReference type="EMBL" id="EAT41467.1"/>
    </source>
</evidence>
<name>A0A1S4FEY3_AEDAE</name>
<protein>
    <submittedName>
        <fullName evidence="1">AAEL006892-PA</fullName>
    </submittedName>
</protein>
<proteinExistence type="predicted"/>
<dbReference type="EMBL" id="CH477410">
    <property type="protein sequence ID" value="EAT41467.1"/>
    <property type="molecule type" value="Genomic_DNA"/>
</dbReference>
<dbReference type="OrthoDB" id="7748004at2759"/>
<dbReference type="AlphaFoldDB" id="A0A1S4FEY3"/>
<dbReference type="HOGENOM" id="CLU_1422769_0_0_1"/>
<dbReference type="OMA" id="DVVFLAY"/>
<gene>
    <name evidence="1" type="ORF">AaeL_AAEL006892</name>
</gene>
<dbReference type="KEGG" id="aag:5568470"/>
<reference evidence="1" key="3">
    <citation type="submission" date="2012-09" db="EMBL/GenBank/DDBJ databases">
        <authorList>
            <consortium name="VectorBase"/>
        </authorList>
    </citation>
    <scope>NUCLEOTIDE SEQUENCE</scope>
    <source>
        <strain evidence="1">Liverpool</strain>
    </source>
</reference>
<organism evidence="1 2">
    <name type="scientific">Aedes aegypti</name>
    <name type="common">Yellowfever mosquito</name>
    <name type="synonym">Culex aegypti</name>
    <dbReference type="NCBI Taxonomy" id="7159"/>
    <lineage>
        <taxon>Eukaryota</taxon>
        <taxon>Metazoa</taxon>
        <taxon>Ecdysozoa</taxon>
        <taxon>Arthropoda</taxon>
        <taxon>Hexapoda</taxon>
        <taxon>Insecta</taxon>
        <taxon>Pterygota</taxon>
        <taxon>Neoptera</taxon>
        <taxon>Endopterygota</taxon>
        <taxon>Diptera</taxon>
        <taxon>Nematocera</taxon>
        <taxon>Culicoidea</taxon>
        <taxon>Culicidae</taxon>
        <taxon>Culicinae</taxon>
        <taxon>Aedini</taxon>
        <taxon>Aedes</taxon>
        <taxon>Stegomyia</taxon>
    </lineage>
</organism>
<sequence length="197" mass="22850">MLPSLEHSDSFVAHGDHRVIPRVDVVYLTYNAKLDHPTISLDSVCTISLYELKKDRLAKKNYRLSMSVDAYKHYIWYNTVLSNQLKQDGGPMLLRTFHWYIETPIVDAFLVDGELYEAVSLIMEADVEHWYCARPGWNISGSRVRIRSNKWEHDNAEKAKARIADCLVAASPPPKMRNQNRRVFQKRLSLCTINEEL</sequence>